<dbReference type="CDD" id="cd00009">
    <property type="entry name" value="AAA"/>
    <property type="match status" value="1"/>
</dbReference>
<evidence type="ECO:0000256" key="5">
    <source>
        <dbReference type="HAMAP-Rule" id="MF_01407"/>
    </source>
</evidence>
<dbReference type="InterPro" id="IPR027417">
    <property type="entry name" value="P-loop_NTPase"/>
</dbReference>
<feature type="domain" description="Cdc6 C-terminal" evidence="6">
    <location>
        <begin position="315"/>
        <end position="398"/>
    </location>
</feature>
<dbReference type="Proteomes" id="UP000642919">
    <property type="component" value="Unassembled WGS sequence"/>
</dbReference>
<dbReference type="PANTHER" id="PTHR10763:SF22">
    <property type="entry name" value="ORC1-TYPE DNA REPLICATION PROTEIN"/>
    <property type="match status" value="1"/>
</dbReference>
<evidence type="ECO:0000256" key="3">
    <source>
        <dbReference type="ARBA" id="ARBA00022741"/>
    </source>
</evidence>
<dbReference type="HAMAP" id="MF_01407">
    <property type="entry name" value="ORC1_type_DNA_replic_protein"/>
    <property type="match status" value="1"/>
</dbReference>
<dbReference type="EMBL" id="JACHGX010000009">
    <property type="protein sequence ID" value="MBB6090834.1"/>
    <property type="molecule type" value="Genomic_DNA"/>
</dbReference>
<dbReference type="Pfam" id="PF13191">
    <property type="entry name" value="AAA_16"/>
    <property type="match status" value="1"/>
</dbReference>
<dbReference type="InterPro" id="IPR036388">
    <property type="entry name" value="WH-like_DNA-bd_sf"/>
</dbReference>
<evidence type="ECO:0000313" key="7">
    <source>
        <dbReference type="EMBL" id="MBB6090834.1"/>
    </source>
</evidence>
<sequence>MSDRLFERGNTPFADRDALSDHYTPDDLVGRDAEIKQYTNYLEPAVWGEDPNNIFVYGKTGVGKTATTRYLLDNLERDTAEYDDTNISSLHINCDGLSTSYRVAITITNELREPHNQISESGHSTSEVYNRMWEAIDNLAYDPDKPDRTNIVLLVLDEVDHTETGEDSILYQLSRAGENNTLEHARIGVIGISNDLTFASSLSPKVESSLCQKKLFFDTYDANELQEVLRQRAKIAFKDDALRDGVIPHCAAYGRRQSGDAREALDLLRAAGDIARNEGLETVREEHVEQGIDRVQREEVIEGIRTLHEHSQYCIYALATLEAEGATPSRTRGVYERYELVCQLAGVDSLTSRRVRDFLRELSMLGAVETHDQNKGKGGGQFYEFELAHPLETMVTALDDMIEDVGMHSSIEEYT</sequence>
<name>A0A841HE34_HALSI</name>
<feature type="binding site" evidence="5">
    <location>
        <begin position="62"/>
        <end position="66"/>
    </location>
    <ligand>
        <name>ATP</name>
        <dbReference type="ChEBI" id="CHEBI:30616"/>
    </ligand>
</feature>
<dbReference type="SUPFAM" id="SSF46785">
    <property type="entry name" value="Winged helix' DNA-binding domain"/>
    <property type="match status" value="1"/>
</dbReference>
<reference evidence="7" key="1">
    <citation type="submission" date="2020-08" db="EMBL/GenBank/DDBJ databases">
        <title>Genomic Encyclopedia of Type Strains, Phase IV (KMG-IV): sequencing the most valuable type-strain genomes for metagenomic binning, comparative biology and taxonomic classification.</title>
        <authorList>
            <person name="Goeker M."/>
        </authorList>
    </citation>
    <scope>NUCLEOTIDE SEQUENCE</scope>
    <source>
        <strain evidence="7">DSM 669</strain>
    </source>
</reference>
<dbReference type="InterPro" id="IPR014277">
    <property type="entry name" value="Orc1/Cdc6_arc"/>
</dbReference>
<evidence type="ECO:0000313" key="8">
    <source>
        <dbReference type="Proteomes" id="UP000642919"/>
    </source>
</evidence>
<gene>
    <name evidence="7" type="ORF">HNR49_002220</name>
</gene>
<dbReference type="Pfam" id="PF09079">
    <property type="entry name" value="WHD_Cdc6"/>
    <property type="match status" value="1"/>
</dbReference>
<keyword evidence="3 5" id="KW-0547">Nucleotide-binding</keyword>
<dbReference type="InterPro" id="IPR055237">
    <property type="entry name" value="Cdc6_lid"/>
</dbReference>
<dbReference type="InterPro" id="IPR036390">
    <property type="entry name" value="WH_DNA-bd_sf"/>
</dbReference>
<dbReference type="GO" id="GO:0005524">
    <property type="term" value="F:ATP binding"/>
    <property type="evidence" value="ECO:0007669"/>
    <property type="project" value="UniProtKB-UniRule"/>
</dbReference>
<dbReference type="AlphaFoldDB" id="A0A841HE34"/>
<organism evidence="7 8">
    <name type="scientific">Halobacterium salinarum</name>
    <name type="common">Halobacterium halobium</name>
    <dbReference type="NCBI Taxonomy" id="2242"/>
    <lineage>
        <taxon>Archaea</taxon>
        <taxon>Methanobacteriati</taxon>
        <taxon>Methanobacteriota</taxon>
        <taxon>Stenosarchaea group</taxon>
        <taxon>Halobacteria</taxon>
        <taxon>Halobacteriales</taxon>
        <taxon>Halobacteriaceae</taxon>
        <taxon>Halobacterium</taxon>
    </lineage>
</organism>
<dbReference type="SMART" id="SM01074">
    <property type="entry name" value="Cdc6_C"/>
    <property type="match status" value="1"/>
</dbReference>
<comment type="function">
    <text evidence="5">Involved in regulation of DNA replication.</text>
</comment>
<keyword evidence="4 5" id="KW-0067">ATP-binding</keyword>
<dbReference type="SUPFAM" id="SSF52540">
    <property type="entry name" value="P-loop containing nucleoside triphosphate hydrolases"/>
    <property type="match status" value="1"/>
</dbReference>
<comment type="caution">
    <text evidence="7">The sequence shown here is derived from an EMBL/GenBank/DDBJ whole genome shotgun (WGS) entry which is preliminary data.</text>
</comment>
<keyword evidence="7" id="KW-0131">Cell cycle</keyword>
<dbReference type="InterPro" id="IPR015163">
    <property type="entry name" value="Cdc6_C"/>
</dbReference>
<protein>
    <recommendedName>
        <fullName evidence="5">ORC1-type DNA replication protein</fullName>
    </recommendedName>
</protein>
<comment type="similarity">
    <text evidence="1 5">Belongs to the CDC6/cdc18 family.</text>
</comment>
<evidence type="ECO:0000256" key="1">
    <source>
        <dbReference type="ARBA" id="ARBA00006184"/>
    </source>
</evidence>
<dbReference type="Gene3D" id="1.10.10.10">
    <property type="entry name" value="Winged helix-like DNA-binding domain superfamily/Winged helix DNA-binding domain"/>
    <property type="match status" value="1"/>
</dbReference>
<dbReference type="Pfam" id="PF22703">
    <property type="entry name" value="Cdc6_lid"/>
    <property type="match status" value="1"/>
</dbReference>
<dbReference type="CDD" id="cd08768">
    <property type="entry name" value="Cdc6_C"/>
    <property type="match status" value="1"/>
</dbReference>
<dbReference type="Gene3D" id="3.40.50.300">
    <property type="entry name" value="P-loop containing nucleotide triphosphate hydrolases"/>
    <property type="match status" value="1"/>
</dbReference>
<feature type="binding site" evidence="5">
    <location>
        <position position="232"/>
    </location>
    <ligand>
        <name>ATP</name>
        <dbReference type="ChEBI" id="CHEBI:30616"/>
    </ligand>
</feature>
<dbReference type="RefSeq" id="WP_183377389.1">
    <property type="nucleotide sequence ID" value="NZ_JACHGX010000009.1"/>
</dbReference>
<keyword evidence="2 5" id="KW-0235">DNA replication</keyword>
<feature type="binding site" evidence="5">
    <location>
        <position position="220"/>
    </location>
    <ligand>
        <name>ATP</name>
        <dbReference type="ChEBI" id="CHEBI:30616"/>
    </ligand>
</feature>
<evidence type="ECO:0000256" key="4">
    <source>
        <dbReference type="ARBA" id="ARBA00022840"/>
    </source>
</evidence>
<dbReference type="NCBIfam" id="TIGR02928">
    <property type="entry name" value="orc1/cdc6 family replication initiation protein"/>
    <property type="match status" value="1"/>
</dbReference>
<evidence type="ECO:0000256" key="2">
    <source>
        <dbReference type="ARBA" id="ARBA00022705"/>
    </source>
</evidence>
<evidence type="ECO:0000259" key="6">
    <source>
        <dbReference type="SMART" id="SM01074"/>
    </source>
</evidence>
<accession>A0A841HE34</accession>
<dbReference type="InterPro" id="IPR041664">
    <property type="entry name" value="AAA_16"/>
</dbReference>
<dbReference type="InterPro" id="IPR050311">
    <property type="entry name" value="ORC1/CDC6"/>
</dbReference>
<proteinExistence type="inferred from homology"/>
<dbReference type="GO" id="GO:0051301">
    <property type="term" value="P:cell division"/>
    <property type="evidence" value="ECO:0007669"/>
    <property type="project" value="UniProtKB-KW"/>
</dbReference>
<keyword evidence="7" id="KW-0132">Cell division</keyword>
<dbReference type="FunFam" id="1.10.8.60:FF:000073">
    <property type="entry name" value="ORC1-type DNA replication protein"/>
    <property type="match status" value="1"/>
</dbReference>
<dbReference type="GO" id="GO:0006260">
    <property type="term" value="P:DNA replication"/>
    <property type="evidence" value="ECO:0007669"/>
    <property type="project" value="UniProtKB-UniRule"/>
</dbReference>
<dbReference type="Gene3D" id="1.10.8.60">
    <property type="match status" value="1"/>
</dbReference>
<dbReference type="PANTHER" id="PTHR10763">
    <property type="entry name" value="CELL DIVISION CONTROL PROTEIN 6-RELATED"/>
    <property type="match status" value="1"/>
</dbReference>